<dbReference type="InterPro" id="IPR038690">
    <property type="entry name" value="NusG_2_sf"/>
</dbReference>
<dbReference type="Gene3D" id="2.60.320.10">
    <property type="entry name" value="N-utilization substance G protein NusG, insert domain"/>
    <property type="match status" value="1"/>
</dbReference>
<evidence type="ECO:0000313" key="2">
    <source>
        <dbReference type="EMBL" id="SHI17643.1"/>
    </source>
</evidence>
<feature type="transmembrane region" description="Helical" evidence="1">
    <location>
        <begin position="12"/>
        <end position="31"/>
    </location>
</feature>
<keyword evidence="1" id="KW-0472">Membrane</keyword>
<keyword evidence="1" id="KW-1133">Transmembrane helix</keyword>
<sequence length="135" mass="14559">MQSNQNRKFLSGKDIIIVAVILAAAAGFYLFNNIFMKSGAVAEADIYYDMKIVKTVRLTPGLNETFTVPGQPNVTVEVVDGKIHFLESTCRDKICIKEGFLSRPGETAACLPNRVAIKIVDAGGSASGLADTYIN</sequence>
<dbReference type="Pfam" id="PF07009">
    <property type="entry name" value="NusG_II"/>
    <property type="match status" value="1"/>
</dbReference>
<keyword evidence="1" id="KW-0812">Transmembrane</keyword>
<reference evidence="2 3" key="1">
    <citation type="submission" date="2016-11" db="EMBL/GenBank/DDBJ databases">
        <authorList>
            <person name="Jaros S."/>
            <person name="Januszkiewicz K."/>
            <person name="Wedrychowicz H."/>
        </authorList>
    </citation>
    <scope>NUCLEOTIDE SEQUENCE [LARGE SCALE GENOMIC DNA]</scope>
    <source>
        <strain evidence="2 3">DSM 10068</strain>
    </source>
</reference>
<organism evidence="2 3">
    <name type="scientific">Sporobacter termitidis DSM 10068</name>
    <dbReference type="NCBI Taxonomy" id="1123282"/>
    <lineage>
        <taxon>Bacteria</taxon>
        <taxon>Bacillati</taxon>
        <taxon>Bacillota</taxon>
        <taxon>Clostridia</taxon>
        <taxon>Eubacteriales</taxon>
        <taxon>Oscillospiraceae</taxon>
        <taxon>Sporobacter</taxon>
    </lineage>
</organism>
<dbReference type="EMBL" id="FQXV01000012">
    <property type="protein sequence ID" value="SHI17643.1"/>
    <property type="molecule type" value="Genomic_DNA"/>
</dbReference>
<proteinExistence type="predicted"/>
<dbReference type="OrthoDB" id="47603at2"/>
<name>A0A1M5Z173_9FIRM</name>
<dbReference type="Proteomes" id="UP000183995">
    <property type="component" value="Unassembled WGS sequence"/>
</dbReference>
<evidence type="ECO:0000256" key="1">
    <source>
        <dbReference type="SAM" id="Phobius"/>
    </source>
</evidence>
<dbReference type="AlphaFoldDB" id="A0A1M5Z173"/>
<accession>A0A1M5Z173</accession>
<dbReference type="CDD" id="cd09846">
    <property type="entry name" value="DUF1312"/>
    <property type="match status" value="1"/>
</dbReference>
<keyword evidence="3" id="KW-1185">Reference proteome</keyword>
<protein>
    <submittedName>
        <fullName evidence="2">Uncharacterized protein</fullName>
    </submittedName>
</protein>
<dbReference type="RefSeq" id="WP_073080700.1">
    <property type="nucleotide sequence ID" value="NZ_FQXV01000012.1"/>
</dbReference>
<dbReference type="STRING" id="1123282.SAMN02745823_03031"/>
<evidence type="ECO:0000313" key="3">
    <source>
        <dbReference type="Proteomes" id="UP000183995"/>
    </source>
</evidence>
<gene>
    <name evidence="2" type="ORF">SAMN02745823_03031</name>
</gene>